<dbReference type="Gene3D" id="1.10.530.10">
    <property type="match status" value="1"/>
</dbReference>
<evidence type="ECO:0000313" key="13">
    <source>
        <dbReference type="EMBL" id="QTH71025.1"/>
    </source>
</evidence>
<proteinExistence type="inferred from homology"/>
<comment type="similarity">
    <text evidence="3">In the N-terminal section; belongs to the FlgJ family.</text>
</comment>
<dbReference type="PANTHER" id="PTHR33308">
    <property type="entry name" value="PEPTIDOGLYCAN HYDROLASE FLGJ"/>
    <property type="match status" value="1"/>
</dbReference>
<dbReference type="NCBIfam" id="TIGR02541">
    <property type="entry name" value="flagell_FlgJ"/>
    <property type="match status" value="1"/>
</dbReference>
<gene>
    <name evidence="13" type="primary">flgJ</name>
    <name evidence="13" type="ORF">J5O05_14315</name>
</gene>
<dbReference type="InterPro" id="IPR013377">
    <property type="entry name" value="FlgJ"/>
</dbReference>
<accession>A0A975DG33</accession>
<dbReference type="GO" id="GO:0044780">
    <property type="term" value="P:bacterial-type flagellum assembly"/>
    <property type="evidence" value="ECO:0007669"/>
    <property type="project" value="InterPro"/>
</dbReference>
<dbReference type="Proteomes" id="UP000664904">
    <property type="component" value="Chromosome"/>
</dbReference>
<keyword evidence="7" id="KW-1005">Bacterial flagellum biogenesis</keyword>
<evidence type="ECO:0000256" key="9">
    <source>
        <dbReference type="ARBA" id="ARBA00023295"/>
    </source>
</evidence>
<evidence type="ECO:0000313" key="14">
    <source>
        <dbReference type="Proteomes" id="UP000664904"/>
    </source>
</evidence>
<name>A0A975DG33_9GAMM</name>
<dbReference type="GO" id="GO:0016798">
    <property type="term" value="F:hydrolase activity, acting on glycosyl bonds"/>
    <property type="evidence" value="ECO:0007669"/>
    <property type="project" value="UniProtKB-KW"/>
</dbReference>
<evidence type="ECO:0000256" key="8">
    <source>
        <dbReference type="ARBA" id="ARBA00022801"/>
    </source>
</evidence>
<evidence type="ECO:0000256" key="4">
    <source>
        <dbReference type="ARBA" id="ARBA00007974"/>
    </source>
</evidence>
<comment type="similarity">
    <text evidence="4">In the C-terminal section; belongs to the glycosyl hydrolase 73 family.</text>
</comment>
<evidence type="ECO:0000259" key="12">
    <source>
        <dbReference type="SMART" id="SM00047"/>
    </source>
</evidence>
<dbReference type="EMBL" id="CP072133">
    <property type="protein sequence ID" value="QTH71025.1"/>
    <property type="molecule type" value="Genomic_DNA"/>
</dbReference>
<evidence type="ECO:0000256" key="6">
    <source>
        <dbReference type="ARBA" id="ARBA00022764"/>
    </source>
</evidence>
<dbReference type="KEGG" id="pxi:J5O05_14315"/>
<keyword evidence="13" id="KW-0969">Cilium</keyword>
<keyword evidence="13" id="KW-0282">Flagellum</keyword>
<dbReference type="GO" id="GO:0004040">
    <property type="term" value="F:amidase activity"/>
    <property type="evidence" value="ECO:0007669"/>
    <property type="project" value="InterPro"/>
</dbReference>
<dbReference type="Pfam" id="PF10135">
    <property type="entry name" value="Rod-binding"/>
    <property type="match status" value="1"/>
</dbReference>
<evidence type="ECO:0000256" key="2">
    <source>
        <dbReference type="ARBA" id="ARBA00004418"/>
    </source>
</evidence>
<sequence>MDLKPLENQNVFDLSSLNNLRQQAIGAKSGQESDEALKKAAQQFEAIFTQMLLKSMRQANEAFEDKDSPFNASGVKFFQEMHDQQIATELSSNGSLGLADLIVQQLSPNAKGYTPASVIRTDAELNTDKLLGKVAQLPKSEVQEVEKEVISSEESSLFDSPKAFVEQVWDYAKSAAQKIGLNPEVMVAQAALETGWGKHVIKKTDGSSSNNLFNIKSDNSWTGDKAKKQTLEFEQGLPVKKQAHFRAYESIKDSVDDFVDFLQQNPRYEKALEKTSDSSTFLDELQNAGYATDPNYAEKIKNVLERADFKSMLGSIVRRGVN</sequence>
<comment type="function">
    <text evidence="1">Flagellum-specific muramidase which hydrolyzes the peptidoglycan layer to assemble the rod structure in the periplasmic space.</text>
</comment>
<evidence type="ECO:0000256" key="7">
    <source>
        <dbReference type="ARBA" id="ARBA00022795"/>
    </source>
</evidence>
<feature type="domain" description="Mannosyl-glycoprotein endo-beta-N-acetylglucosamidase-like" evidence="12">
    <location>
        <begin position="149"/>
        <end position="310"/>
    </location>
</feature>
<dbReference type="Gene3D" id="2.10.70.40">
    <property type="entry name" value="peptidoglycan hydrolase"/>
    <property type="match status" value="1"/>
</dbReference>
<dbReference type="Pfam" id="PF01832">
    <property type="entry name" value="Glucosaminidase"/>
    <property type="match status" value="1"/>
</dbReference>
<reference evidence="13" key="1">
    <citation type="submission" date="2021-03" db="EMBL/GenBank/DDBJ databases">
        <title>Complete Genome of Pseudoalteromonas xiamenensis STKMTI.2, a new potential marine bacterium producing anti-Vibrio compounds.</title>
        <authorList>
            <person name="Handayani D.P."/>
            <person name="Isnansetyo A."/>
            <person name="Istiqomah I."/>
            <person name="Jumina J."/>
        </authorList>
    </citation>
    <scope>NUCLEOTIDE SEQUENCE</scope>
    <source>
        <strain evidence="13">STKMTI.2</strain>
    </source>
</reference>
<organism evidence="13 14">
    <name type="scientific">Pseudoalteromonas xiamenensis</name>
    <dbReference type="NCBI Taxonomy" id="882626"/>
    <lineage>
        <taxon>Bacteria</taxon>
        <taxon>Pseudomonadati</taxon>
        <taxon>Pseudomonadota</taxon>
        <taxon>Gammaproteobacteria</taxon>
        <taxon>Alteromonadales</taxon>
        <taxon>Pseudoalteromonadaceae</taxon>
        <taxon>Pseudoalteromonas</taxon>
    </lineage>
</organism>
<evidence type="ECO:0000256" key="10">
    <source>
        <dbReference type="ARBA" id="ARBA00023316"/>
    </source>
</evidence>
<dbReference type="GO" id="GO:0042597">
    <property type="term" value="C:periplasmic space"/>
    <property type="evidence" value="ECO:0007669"/>
    <property type="project" value="UniProtKB-SubCell"/>
</dbReference>
<dbReference type="InterPro" id="IPR002901">
    <property type="entry name" value="MGlyc_endo_b_GlcNAc-like_dom"/>
</dbReference>
<dbReference type="AlphaFoldDB" id="A0A975DG33"/>
<keyword evidence="13" id="KW-0966">Cell projection</keyword>
<evidence type="ECO:0000256" key="11">
    <source>
        <dbReference type="ARBA" id="ARBA00030835"/>
    </source>
</evidence>
<evidence type="ECO:0000256" key="5">
    <source>
        <dbReference type="ARBA" id="ARBA00013433"/>
    </source>
</evidence>
<dbReference type="GO" id="GO:0071555">
    <property type="term" value="P:cell wall organization"/>
    <property type="evidence" value="ECO:0007669"/>
    <property type="project" value="UniProtKB-KW"/>
</dbReference>
<dbReference type="PANTHER" id="PTHR33308:SF9">
    <property type="entry name" value="PEPTIDOGLYCAN HYDROLASE FLGJ"/>
    <property type="match status" value="1"/>
</dbReference>
<dbReference type="GO" id="GO:0071973">
    <property type="term" value="P:bacterial-type flagellum-dependent cell motility"/>
    <property type="evidence" value="ECO:0007669"/>
    <property type="project" value="TreeGrafter"/>
</dbReference>
<keyword evidence="10" id="KW-0961">Cell wall biogenesis/degradation</keyword>
<keyword evidence="8 13" id="KW-0378">Hydrolase</keyword>
<comment type="subcellular location">
    <subcellularLocation>
        <location evidence="2">Periplasm</location>
    </subcellularLocation>
</comment>
<dbReference type="RefSeq" id="WP_208842667.1">
    <property type="nucleotide sequence ID" value="NZ_CP072133.1"/>
</dbReference>
<dbReference type="InterPro" id="IPR051056">
    <property type="entry name" value="Glycosyl_Hydrolase_73"/>
</dbReference>
<evidence type="ECO:0000256" key="1">
    <source>
        <dbReference type="ARBA" id="ARBA00002954"/>
    </source>
</evidence>
<dbReference type="SMART" id="SM00047">
    <property type="entry name" value="LYZ2"/>
    <property type="match status" value="1"/>
</dbReference>
<dbReference type="InterPro" id="IPR019301">
    <property type="entry name" value="Flagellar_prot_FlgJ_N"/>
</dbReference>
<keyword evidence="6" id="KW-0574">Periplasm</keyword>
<keyword evidence="9 13" id="KW-0326">Glycosidase</keyword>
<evidence type="ECO:0000256" key="3">
    <source>
        <dbReference type="ARBA" id="ARBA00006880"/>
    </source>
</evidence>
<dbReference type="PRINTS" id="PR01002">
    <property type="entry name" value="FLGFLGJ"/>
</dbReference>
<protein>
    <recommendedName>
        <fullName evidence="5">Peptidoglycan hydrolase FlgJ</fullName>
    </recommendedName>
    <alternativeName>
        <fullName evidence="11">Muramidase FlgJ</fullName>
    </alternativeName>
</protein>
<keyword evidence="14" id="KW-1185">Reference proteome</keyword>